<feature type="domain" description="Uncharacterized protein TP-0789" evidence="1">
    <location>
        <begin position="154"/>
        <end position="260"/>
    </location>
</feature>
<sequence length="260" mass="29840">MPFAYDPARRAFLTSAIGLTVLSCYHPSQALADAISPDIQSYVVKDLQDFQAYIHLLRYNAEAGRRINKDFGLIYEWMQKAQGDLLVRYKEPDMFRLDGRFGAQSGVFIINGTTQIVRLSIGFKDVRDLGKSPGKRKTLLDMGLISPYYLSYTEAEFQGVRPFKGIPCAVFRISYRDKNLDTSFRLVWIDPKTHVTLKREEYSQEGKLLSIWYYKNIKKITSELYMPTEIEVDDNQGVLAGATTYRDIKVNIPMPDSLFK</sequence>
<dbReference type="KEGG" id="ccz:CCALI_02270"/>
<protein>
    <recommendedName>
        <fullName evidence="1">Uncharacterized protein TP-0789 domain-containing protein</fullName>
    </recommendedName>
</protein>
<dbReference type="STRING" id="454171.CP488_01825"/>
<dbReference type="Pfam" id="PF17131">
    <property type="entry name" value="LolA_like"/>
    <property type="match status" value="1"/>
</dbReference>
<accession>S0EX95</accession>
<reference evidence="3" key="1">
    <citation type="submission" date="2013-03" db="EMBL/GenBank/DDBJ databases">
        <title>Genome sequence of Chthonomonas calidirosea, the first sequenced genome from the Armatimonadetes phylum (formally candidate division OP10).</title>
        <authorList>
            <person name="Lee K.C.Y."/>
            <person name="Morgan X.C."/>
            <person name="Dunfield P.F."/>
            <person name="Tamas I."/>
            <person name="Houghton K.M."/>
            <person name="Vyssotski M."/>
            <person name="Ryan J.L.J."/>
            <person name="Lagutin K."/>
            <person name="McDonald I.R."/>
            <person name="Stott M.B."/>
        </authorList>
    </citation>
    <scope>NUCLEOTIDE SEQUENCE [LARGE SCALE GENOMIC DNA]</scope>
    <source>
        <strain evidence="3">DSM 23976 / ICMP 18418 / T49</strain>
    </source>
</reference>
<evidence type="ECO:0000313" key="3">
    <source>
        <dbReference type="Proteomes" id="UP000014227"/>
    </source>
</evidence>
<evidence type="ECO:0000313" key="2">
    <source>
        <dbReference type="EMBL" id="CCW36077.1"/>
    </source>
</evidence>
<proteinExistence type="predicted"/>
<dbReference type="Proteomes" id="UP000014227">
    <property type="component" value="Chromosome I"/>
</dbReference>
<dbReference type="InParanoid" id="S0EX95"/>
<dbReference type="EMBL" id="HF951689">
    <property type="protein sequence ID" value="CCW36077.1"/>
    <property type="molecule type" value="Genomic_DNA"/>
</dbReference>
<keyword evidence="3" id="KW-1185">Reference proteome</keyword>
<gene>
    <name evidence="2" type="ORF">CCALI_02270</name>
</gene>
<organism evidence="2 3">
    <name type="scientific">Chthonomonas calidirosea (strain DSM 23976 / ICMP 18418 / T49)</name>
    <dbReference type="NCBI Taxonomy" id="1303518"/>
    <lineage>
        <taxon>Bacteria</taxon>
        <taxon>Bacillati</taxon>
        <taxon>Armatimonadota</taxon>
        <taxon>Chthonomonadia</taxon>
        <taxon>Chthonomonadales</taxon>
        <taxon>Chthonomonadaceae</taxon>
        <taxon>Chthonomonas</taxon>
    </lineage>
</organism>
<dbReference type="AlphaFoldDB" id="S0EX95"/>
<dbReference type="RefSeq" id="WP_016483597.1">
    <property type="nucleotide sequence ID" value="NC_021487.1"/>
</dbReference>
<dbReference type="HOGENOM" id="CLU_1014513_0_0_0"/>
<dbReference type="PATRIC" id="fig|1303518.3.peg.2359"/>
<evidence type="ECO:0000259" key="1">
    <source>
        <dbReference type="Pfam" id="PF17131"/>
    </source>
</evidence>
<name>S0EX95_CHTCT</name>
<dbReference type="InterPro" id="IPR033399">
    <property type="entry name" value="TP_0789-like"/>
</dbReference>
<dbReference type="Gene3D" id="2.50.20.10">
    <property type="entry name" value="Lipoprotein localisation LolA/LolB/LppX"/>
    <property type="match status" value="1"/>
</dbReference>